<keyword evidence="3" id="KW-1185">Reference proteome</keyword>
<feature type="region of interest" description="Disordered" evidence="1">
    <location>
        <begin position="94"/>
        <end position="123"/>
    </location>
</feature>
<evidence type="ECO:0000313" key="2">
    <source>
        <dbReference type="EMBL" id="KAL3634228.1"/>
    </source>
</evidence>
<feature type="region of interest" description="Disordered" evidence="1">
    <location>
        <begin position="1"/>
        <end position="66"/>
    </location>
</feature>
<reference evidence="3" key="1">
    <citation type="journal article" date="2024" name="IScience">
        <title>Strigolactones Initiate the Formation of Haustorium-like Structures in Castilleja.</title>
        <authorList>
            <person name="Buerger M."/>
            <person name="Peterson D."/>
            <person name="Chory J."/>
        </authorList>
    </citation>
    <scope>NUCLEOTIDE SEQUENCE [LARGE SCALE GENOMIC DNA]</scope>
</reference>
<feature type="compositionally biased region" description="Basic and acidic residues" evidence="1">
    <location>
        <begin position="1"/>
        <end position="15"/>
    </location>
</feature>
<comment type="caution">
    <text evidence="2">The sequence shown here is derived from an EMBL/GenBank/DDBJ whole genome shotgun (WGS) entry which is preliminary data.</text>
</comment>
<organism evidence="2 3">
    <name type="scientific">Castilleja foliolosa</name>
    <dbReference type="NCBI Taxonomy" id="1961234"/>
    <lineage>
        <taxon>Eukaryota</taxon>
        <taxon>Viridiplantae</taxon>
        <taxon>Streptophyta</taxon>
        <taxon>Embryophyta</taxon>
        <taxon>Tracheophyta</taxon>
        <taxon>Spermatophyta</taxon>
        <taxon>Magnoliopsida</taxon>
        <taxon>eudicotyledons</taxon>
        <taxon>Gunneridae</taxon>
        <taxon>Pentapetalae</taxon>
        <taxon>asterids</taxon>
        <taxon>lamiids</taxon>
        <taxon>Lamiales</taxon>
        <taxon>Orobanchaceae</taxon>
        <taxon>Pedicularideae</taxon>
        <taxon>Castillejinae</taxon>
        <taxon>Castilleja</taxon>
    </lineage>
</organism>
<dbReference type="PANTHER" id="PTHR33312">
    <property type="entry name" value="MEMBRANE-ASSOCIATED KINASE REGULATOR 4-RELATED"/>
    <property type="match status" value="1"/>
</dbReference>
<evidence type="ECO:0000256" key="1">
    <source>
        <dbReference type="SAM" id="MobiDB-lite"/>
    </source>
</evidence>
<gene>
    <name evidence="2" type="ORF">CASFOL_021282</name>
</gene>
<dbReference type="AlphaFoldDB" id="A0ABD3CW36"/>
<evidence type="ECO:0000313" key="3">
    <source>
        <dbReference type="Proteomes" id="UP001632038"/>
    </source>
</evidence>
<dbReference type="EMBL" id="JAVIJP010000028">
    <property type="protein sequence ID" value="KAL3634228.1"/>
    <property type="molecule type" value="Genomic_DNA"/>
</dbReference>
<feature type="compositionally biased region" description="Polar residues" evidence="1">
    <location>
        <begin position="98"/>
        <end position="123"/>
    </location>
</feature>
<dbReference type="Proteomes" id="UP001632038">
    <property type="component" value="Unassembled WGS sequence"/>
</dbReference>
<dbReference type="InterPro" id="IPR039620">
    <property type="entry name" value="BKI1/MAKR1/3/4"/>
</dbReference>
<sequence length="289" mass="32137">MQLHKQEANKTKEDDGVQQSQRHVQHPNPTAASPPSSTSPSHEFSFTISLRSPPPPGKNKSPPLTAVDLSPADEIFFHGHLLPLHLLSHLPVSPRPSTNSTDNFTLPIKDSSQSNTQTAPNNRTITYPEKSILQGNKVPRKSKSFSLFGLPKQRTECEKGENKFQEGQNGKSKFRFLQRYIGLIKPFVISLWNRRENPQIHRQNYSFSGNLKLRSKLKGLRGRREFSAPASMWNSPTNSGPLMASGNITPTNNNNKSDSTMEELQAAIQAAIAHCKKSVDGGEDKNKQP</sequence>
<feature type="compositionally biased region" description="Low complexity" evidence="1">
    <location>
        <begin position="27"/>
        <end position="41"/>
    </location>
</feature>
<protein>
    <recommendedName>
        <fullName evidence="4">BRI1 kinase inhibitor 1</fullName>
    </recommendedName>
</protein>
<accession>A0ABD3CW36</accession>
<proteinExistence type="predicted"/>
<dbReference type="PANTHER" id="PTHR33312:SF19">
    <property type="entry name" value="BRI1 KINASE INHIBITOR 1"/>
    <property type="match status" value="1"/>
</dbReference>
<name>A0ABD3CW36_9LAMI</name>
<evidence type="ECO:0008006" key="4">
    <source>
        <dbReference type="Google" id="ProtNLM"/>
    </source>
</evidence>